<evidence type="ECO:0000313" key="2">
    <source>
        <dbReference type="EMBL" id="KWT70722.1"/>
    </source>
</evidence>
<reference evidence="2 3" key="1">
    <citation type="submission" date="2015-10" db="EMBL/GenBank/DDBJ databases">
        <title>Transcriptomic analysis of a linuron degrading triple-species bacterial consortium.</title>
        <authorList>
            <person name="Albers P."/>
        </authorList>
    </citation>
    <scope>NUCLEOTIDE SEQUENCE [LARGE SCALE GENOMIC DNA]</scope>
    <source>
        <strain evidence="2 3">WDL6</strain>
    </source>
</reference>
<feature type="region of interest" description="Disordered" evidence="1">
    <location>
        <begin position="240"/>
        <end position="315"/>
    </location>
</feature>
<accession>A0A120CXB8</accession>
<evidence type="ECO:0008006" key="4">
    <source>
        <dbReference type="Google" id="ProtNLM"/>
    </source>
</evidence>
<evidence type="ECO:0000256" key="1">
    <source>
        <dbReference type="SAM" id="MobiDB-lite"/>
    </source>
</evidence>
<comment type="caution">
    <text evidence="2">The sequence shown here is derived from an EMBL/GenBank/DDBJ whole genome shotgun (WGS) entry which is preliminary data.</text>
</comment>
<gene>
    <name evidence="2" type="ORF">APY04_0783</name>
</gene>
<dbReference type="EMBL" id="LMTR01000028">
    <property type="protein sequence ID" value="KWT70722.1"/>
    <property type="molecule type" value="Genomic_DNA"/>
</dbReference>
<name>A0A120CXB8_HYPSL</name>
<sequence>MIMAMDTIDREDTALIIVHEGQDARALFEATDTAGADRLLAMVRAKIDAFKAEHPSIETEAGRKRIKSFAYKIAQFKTALDAVGKEIVDEAKEIPKRIDANRKHIKDTLDAWRDEVRQPVTDWETAEEARVSRIKGELNELQVTIADPDWITRSSECLRDRLGEIERIEVTEASFNEYSGAADELKAKAIAVLTERITAAETREAEAAELARLRAEAEERARKDREAEIARKAAEDAKREAEAKAEAERLAAQKREADLKAAAEKAEQDRRDAEQRAADAEKKAKEDAERDAKAKADAEEAERKRREQDTAHKARINREAMTALIHGGIDEAIAKQVLTLIIKREIPHVSIAY</sequence>
<evidence type="ECO:0000313" key="3">
    <source>
        <dbReference type="Proteomes" id="UP000059074"/>
    </source>
</evidence>
<dbReference type="AlphaFoldDB" id="A0A120CXB8"/>
<protein>
    <recommendedName>
        <fullName evidence="4">TolA protein</fullName>
    </recommendedName>
</protein>
<dbReference type="STRING" id="121290.APY04_0783"/>
<proteinExistence type="predicted"/>
<organism evidence="2 3">
    <name type="scientific">Hyphomicrobium sulfonivorans</name>
    <dbReference type="NCBI Taxonomy" id="121290"/>
    <lineage>
        <taxon>Bacteria</taxon>
        <taxon>Pseudomonadati</taxon>
        <taxon>Pseudomonadota</taxon>
        <taxon>Alphaproteobacteria</taxon>
        <taxon>Hyphomicrobiales</taxon>
        <taxon>Hyphomicrobiaceae</taxon>
        <taxon>Hyphomicrobium</taxon>
    </lineage>
</organism>
<keyword evidence="3" id="KW-1185">Reference proteome</keyword>
<dbReference type="Proteomes" id="UP000059074">
    <property type="component" value="Unassembled WGS sequence"/>
</dbReference>
<dbReference type="PATRIC" id="fig|121290.4.peg.3471"/>